<name>A0AAV0E2V7_9ASTE</name>
<keyword evidence="2" id="KW-0378">Hydrolase</keyword>
<evidence type="ECO:0000256" key="5">
    <source>
        <dbReference type="SAM" id="SignalP"/>
    </source>
</evidence>
<organism evidence="6 7">
    <name type="scientific">Cuscuta epithymum</name>
    <dbReference type="NCBI Taxonomy" id="186058"/>
    <lineage>
        <taxon>Eukaryota</taxon>
        <taxon>Viridiplantae</taxon>
        <taxon>Streptophyta</taxon>
        <taxon>Embryophyta</taxon>
        <taxon>Tracheophyta</taxon>
        <taxon>Spermatophyta</taxon>
        <taxon>Magnoliopsida</taxon>
        <taxon>eudicotyledons</taxon>
        <taxon>Gunneridae</taxon>
        <taxon>Pentapetalae</taxon>
        <taxon>asterids</taxon>
        <taxon>lamiids</taxon>
        <taxon>Solanales</taxon>
        <taxon>Convolvulaceae</taxon>
        <taxon>Cuscuteae</taxon>
        <taxon>Cuscuta</taxon>
        <taxon>Cuscuta subgen. Cuscuta</taxon>
    </lineage>
</organism>
<proteinExistence type="inferred from homology"/>
<evidence type="ECO:0000256" key="1">
    <source>
        <dbReference type="ARBA" id="ARBA00008668"/>
    </source>
</evidence>
<comment type="caution">
    <text evidence="6">The sequence shown here is derived from an EMBL/GenBank/DDBJ whole genome shotgun (WGS) entry which is preliminary data.</text>
</comment>
<evidence type="ECO:0000256" key="3">
    <source>
        <dbReference type="ARBA" id="ARBA00022963"/>
    </source>
</evidence>
<dbReference type="InterPro" id="IPR036514">
    <property type="entry name" value="SGNH_hydro_sf"/>
</dbReference>
<keyword evidence="3" id="KW-0442">Lipid degradation</keyword>
<comment type="similarity">
    <text evidence="1">Belongs to the 'GDSL' lipolytic enzyme family.</text>
</comment>
<dbReference type="PANTHER" id="PTHR46020">
    <property type="entry name" value="OSJNBB0059K02.9 PROTEIN"/>
    <property type="match status" value="1"/>
</dbReference>
<keyword evidence="5" id="KW-0732">Signal</keyword>
<dbReference type="AlphaFoldDB" id="A0AAV0E2V7"/>
<protein>
    <submittedName>
        <fullName evidence="6">Uncharacterized protein</fullName>
    </submittedName>
</protein>
<evidence type="ECO:0000256" key="2">
    <source>
        <dbReference type="ARBA" id="ARBA00022801"/>
    </source>
</evidence>
<evidence type="ECO:0000313" key="6">
    <source>
        <dbReference type="EMBL" id="CAH9113508.1"/>
    </source>
</evidence>
<feature type="chain" id="PRO_5043796257" evidence="5">
    <location>
        <begin position="27"/>
        <end position="195"/>
    </location>
</feature>
<feature type="signal peptide" evidence="5">
    <location>
        <begin position="1"/>
        <end position="26"/>
    </location>
</feature>
<dbReference type="Proteomes" id="UP001152523">
    <property type="component" value="Unassembled WGS sequence"/>
</dbReference>
<gene>
    <name evidence="6" type="ORF">CEPIT_LOCUS20345</name>
</gene>
<dbReference type="PANTHER" id="PTHR46020:SF4">
    <property type="entry name" value="OS04G0650200 PROTEIN"/>
    <property type="match status" value="1"/>
</dbReference>
<dbReference type="Pfam" id="PF00657">
    <property type="entry name" value="Lipase_GDSL"/>
    <property type="match status" value="1"/>
</dbReference>
<accession>A0AAV0E2V7</accession>
<evidence type="ECO:0000313" key="7">
    <source>
        <dbReference type="Proteomes" id="UP001152523"/>
    </source>
</evidence>
<keyword evidence="7" id="KW-1185">Reference proteome</keyword>
<dbReference type="GO" id="GO:0016042">
    <property type="term" value="P:lipid catabolic process"/>
    <property type="evidence" value="ECO:0007669"/>
    <property type="project" value="UniProtKB-KW"/>
</dbReference>
<dbReference type="Gene3D" id="3.40.50.1110">
    <property type="entry name" value="SGNH hydrolase"/>
    <property type="match status" value="1"/>
</dbReference>
<reference evidence="6" key="1">
    <citation type="submission" date="2022-07" db="EMBL/GenBank/DDBJ databases">
        <authorList>
            <person name="Macas J."/>
            <person name="Novak P."/>
            <person name="Neumann P."/>
        </authorList>
    </citation>
    <scope>NUCLEOTIDE SEQUENCE</scope>
</reference>
<keyword evidence="4" id="KW-0443">Lipid metabolism</keyword>
<sequence>MEKKGCFSILFCLLTCLTTLLPEVEGARTGKMIVLNEGPKKLFVFGDSYADTGNNWPATNDSTSWSEPYGMTFPGKPSGRWSDGCVLTDYIASHLGIESPQAYELWKGGGEAQNPQNGMNFAYGGTGVFNTSVNGPNLTTQINSLQQLLEQNVYTKDDLSSSVALVSSVGNDYITYKLNHSDINILVTYTTKTRD</sequence>
<dbReference type="GO" id="GO:0016788">
    <property type="term" value="F:hydrolase activity, acting on ester bonds"/>
    <property type="evidence" value="ECO:0007669"/>
    <property type="project" value="InterPro"/>
</dbReference>
<dbReference type="EMBL" id="CAMAPF010000208">
    <property type="protein sequence ID" value="CAH9113508.1"/>
    <property type="molecule type" value="Genomic_DNA"/>
</dbReference>
<dbReference type="InterPro" id="IPR001087">
    <property type="entry name" value="GDSL"/>
</dbReference>
<evidence type="ECO:0000256" key="4">
    <source>
        <dbReference type="ARBA" id="ARBA00023098"/>
    </source>
</evidence>